<comment type="caution">
    <text evidence="7">The sequence shown here is derived from an EMBL/GenBank/DDBJ whole genome shotgun (WGS) entry which is preliminary data.</text>
</comment>
<dbReference type="GO" id="GO:0000160">
    <property type="term" value="P:phosphorelay signal transduction system"/>
    <property type="evidence" value="ECO:0007669"/>
    <property type="project" value="UniProtKB-KW"/>
</dbReference>
<feature type="non-terminal residue" evidence="7">
    <location>
        <position position="1"/>
    </location>
</feature>
<protein>
    <recommendedName>
        <fullName evidence="2">histidine kinase</fullName>
        <ecNumber evidence="2">2.7.13.3</ecNumber>
    </recommendedName>
</protein>
<dbReference type="EMBL" id="JAAHFQ010001182">
    <property type="protein sequence ID" value="NER32328.1"/>
    <property type="molecule type" value="Genomic_DNA"/>
</dbReference>
<evidence type="ECO:0000313" key="7">
    <source>
        <dbReference type="EMBL" id="NER32328.1"/>
    </source>
</evidence>
<feature type="domain" description="Histidine kinase" evidence="6">
    <location>
        <begin position="1"/>
        <end position="187"/>
    </location>
</feature>
<dbReference type="Gene3D" id="3.30.565.10">
    <property type="entry name" value="Histidine kinase-like ATPase, C-terminal domain"/>
    <property type="match status" value="1"/>
</dbReference>
<sequence>DKLTADTRHQMDLMRGRVHRMEALINGILQYSRVGRLQNQLSQVDIKVLLADVIDSLAPPPEFAVKVMPGMPKLVTERLPLEQVFTNLISNGIKHNHRQSGQIVISVTDKTEFYEFSVADDGPGIAPEFHEKIFVIFQTLEARDKIENTGVGLAIVKKIIEDKGGTISLESQPGQGATFRFTWPKQSIVRSS</sequence>
<dbReference type="GO" id="GO:0004673">
    <property type="term" value="F:protein histidine kinase activity"/>
    <property type="evidence" value="ECO:0007669"/>
    <property type="project" value="UniProtKB-EC"/>
</dbReference>
<evidence type="ECO:0000256" key="2">
    <source>
        <dbReference type="ARBA" id="ARBA00012438"/>
    </source>
</evidence>
<dbReference type="SMART" id="SM00387">
    <property type="entry name" value="HATPase_c"/>
    <property type="match status" value="1"/>
</dbReference>
<dbReference type="InterPro" id="IPR004358">
    <property type="entry name" value="Sig_transdc_His_kin-like_C"/>
</dbReference>
<dbReference type="PANTHER" id="PTHR43711:SF31">
    <property type="entry name" value="HISTIDINE KINASE"/>
    <property type="match status" value="1"/>
</dbReference>
<dbReference type="PANTHER" id="PTHR43711">
    <property type="entry name" value="TWO-COMPONENT HISTIDINE KINASE"/>
    <property type="match status" value="1"/>
</dbReference>
<evidence type="ECO:0000256" key="5">
    <source>
        <dbReference type="ARBA" id="ARBA00023012"/>
    </source>
</evidence>
<gene>
    <name evidence="7" type="ORF">F6J89_33210</name>
</gene>
<dbReference type="SUPFAM" id="SSF55874">
    <property type="entry name" value="ATPase domain of HSP90 chaperone/DNA topoisomerase II/histidine kinase"/>
    <property type="match status" value="1"/>
</dbReference>
<evidence type="ECO:0000256" key="1">
    <source>
        <dbReference type="ARBA" id="ARBA00000085"/>
    </source>
</evidence>
<dbReference type="AlphaFoldDB" id="A0A6B3NT02"/>
<accession>A0A6B3NT02</accession>
<keyword evidence="5" id="KW-0902">Two-component regulatory system</keyword>
<proteinExistence type="predicted"/>
<dbReference type="EC" id="2.7.13.3" evidence="2"/>
<evidence type="ECO:0000256" key="4">
    <source>
        <dbReference type="ARBA" id="ARBA00022777"/>
    </source>
</evidence>
<dbReference type="InterPro" id="IPR003594">
    <property type="entry name" value="HATPase_dom"/>
</dbReference>
<dbReference type="InterPro" id="IPR036890">
    <property type="entry name" value="HATPase_C_sf"/>
</dbReference>
<comment type="catalytic activity">
    <reaction evidence="1">
        <text>ATP + protein L-histidine = ADP + protein N-phospho-L-histidine.</text>
        <dbReference type="EC" id="2.7.13.3"/>
    </reaction>
</comment>
<organism evidence="7">
    <name type="scientific">Symploca sp. SIO1C4</name>
    <dbReference type="NCBI Taxonomy" id="2607765"/>
    <lineage>
        <taxon>Bacteria</taxon>
        <taxon>Bacillati</taxon>
        <taxon>Cyanobacteriota</taxon>
        <taxon>Cyanophyceae</taxon>
        <taxon>Coleofasciculales</taxon>
        <taxon>Coleofasciculaceae</taxon>
        <taxon>Symploca</taxon>
    </lineage>
</organism>
<keyword evidence="4 7" id="KW-0418">Kinase</keyword>
<evidence type="ECO:0000259" key="6">
    <source>
        <dbReference type="PROSITE" id="PS50109"/>
    </source>
</evidence>
<dbReference type="InterPro" id="IPR050736">
    <property type="entry name" value="Sensor_HK_Regulatory"/>
</dbReference>
<dbReference type="PRINTS" id="PR00344">
    <property type="entry name" value="BCTRLSENSOR"/>
</dbReference>
<reference evidence="7" key="1">
    <citation type="submission" date="2019-11" db="EMBL/GenBank/DDBJ databases">
        <title>Genomic insights into an expanded diversity of filamentous marine cyanobacteria reveals the extraordinary biosynthetic potential of Moorea and Okeania.</title>
        <authorList>
            <person name="Ferreira Leao T."/>
            <person name="Wang M."/>
            <person name="Moss N."/>
            <person name="Da Silva R."/>
            <person name="Sanders J."/>
            <person name="Nurk S."/>
            <person name="Gurevich A."/>
            <person name="Humphrey G."/>
            <person name="Reher R."/>
            <person name="Zhu Q."/>
            <person name="Belda-Ferre P."/>
            <person name="Glukhov E."/>
            <person name="Rex R."/>
            <person name="Dorrestein P.C."/>
            <person name="Knight R."/>
            <person name="Pevzner P."/>
            <person name="Gerwick W.H."/>
            <person name="Gerwick L."/>
        </authorList>
    </citation>
    <scope>NUCLEOTIDE SEQUENCE</scope>
    <source>
        <strain evidence="7">SIO1C4</strain>
    </source>
</reference>
<name>A0A6B3NT02_9CYAN</name>
<dbReference type="InterPro" id="IPR005467">
    <property type="entry name" value="His_kinase_dom"/>
</dbReference>
<evidence type="ECO:0000256" key="3">
    <source>
        <dbReference type="ARBA" id="ARBA00022679"/>
    </source>
</evidence>
<keyword evidence="3" id="KW-0808">Transferase</keyword>
<dbReference type="Pfam" id="PF02518">
    <property type="entry name" value="HATPase_c"/>
    <property type="match status" value="1"/>
</dbReference>
<dbReference type="PROSITE" id="PS50109">
    <property type="entry name" value="HIS_KIN"/>
    <property type="match status" value="1"/>
</dbReference>